<keyword evidence="2" id="KW-0238">DNA-binding</keyword>
<dbReference type="InterPro" id="IPR011711">
    <property type="entry name" value="GntR_C"/>
</dbReference>
<dbReference type="KEGG" id="ppru:FDP22_19400"/>
<dbReference type="InterPro" id="IPR000524">
    <property type="entry name" value="Tscrpt_reg_HTH_GntR"/>
</dbReference>
<dbReference type="InterPro" id="IPR036390">
    <property type="entry name" value="WH_DNA-bd_sf"/>
</dbReference>
<dbReference type="GO" id="GO:0003677">
    <property type="term" value="F:DNA binding"/>
    <property type="evidence" value="ECO:0007669"/>
    <property type="project" value="UniProtKB-KW"/>
</dbReference>
<dbReference type="Proteomes" id="UP000305888">
    <property type="component" value="Plasmid pD4M1A"/>
</dbReference>
<dbReference type="PROSITE" id="PS50949">
    <property type="entry name" value="HTH_GNTR"/>
    <property type="match status" value="1"/>
</dbReference>
<dbReference type="Pfam" id="PF00392">
    <property type="entry name" value="GntR"/>
    <property type="match status" value="1"/>
</dbReference>
<proteinExistence type="predicted"/>
<name>A0A5B8G4Q0_9RHOB</name>
<keyword evidence="3" id="KW-0804">Transcription</keyword>
<evidence type="ECO:0000313" key="5">
    <source>
        <dbReference type="EMBL" id="QDL94282.1"/>
    </source>
</evidence>
<reference evidence="5 6" key="1">
    <citation type="submission" date="2019-06" db="EMBL/GenBank/DDBJ databases">
        <title>Genome sequence of Rhodobacteraceae bacterium D4M1.</title>
        <authorList>
            <person name="Cao J."/>
        </authorList>
    </citation>
    <scope>NUCLEOTIDE SEQUENCE [LARGE SCALE GENOMIC DNA]</scope>
    <source>
        <strain evidence="5 6">D4M1</strain>
        <plasmid evidence="6">pd4m1a</plasmid>
    </source>
</reference>
<dbReference type="CDD" id="cd07377">
    <property type="entry name" value="WHTH_GntR"/>
    <property type="match status" value="1"/>
</dbReference>
<evidence type="ECO:0000259" key="4">
    <source>
        <dbReference type="PROSITE" id="PS50949"/>
    </source>
</evidence>
<evidence type="ECO:0000256" key="2">
    <source>
        <dbReference type="ARBA" id="ARBA00023125"/>
    </source>
</evidence>
<dbReference type="SUPFAM" id="SSF48008">
    <property type="entry name" value="GntR ligand-binding domain-like"/>
    <property type="match status" value="1"/>
</dbReference>
<dbReference type="InterPro" id="IPR008920">
    <property type="entry name" value="TF_FadR/GntR_C"/>
</dbReference>
<dbReference type="PANTHER" id="PTHR43537">
    <property type="entry name" value="TRANSCRIPTIONAL REGULATOR, GNTR FAMILY"/>
    <property type="match status" value="1"/>
</dbReference>
<dbReference type="GO" id="GO:0003700">
    <property type="term" value="F:DNA-binding transcription factor activity"/>
    <property type="evidence" value="ECO:0007669"/>
    <property type="project" value="InterPro"/>
</dbReference>
<dbReference type="PRINTS" id="PR00035">
    <property type="entry name" value="HTHGNTR"/>
</dbReference>
<feature type="domain" description="HTH gntR-type" evidence="4">
    <location>
        <begin position="7"/>
        <end position="74"/>
    </location>
</feature>
<geneLocation type="plasmid" evidence="6">
    <name>pd4m1a</name>
</geneLocation>
<gene>
    <name evidence="5" type="ORF">FDP22_19400</name>
</gene>
<accession>A0A5B8G4Q0</accession>
<dbReference type="Gene3D" id="1.10.10.10">
    <property type="entry name" value="Winged helix-like DNA-binding domain superfamily/Winged helix DNA-binding domain"/>
    <property type="match status" value="1"/>
</dbReference>
<dbReference type="SMART" id="SM00895">
    <property type="entry name" value="FCD"/>
    <property type="match status" value="1"/>
</dbReference>
<evidence type="ECO:0000256" key="1">
    <source>
        <dbReference type="ARBA" id="ARBA00023015"/>
    </source>
</evidence>
<keyword evidence="5" id="KW-0614">Plasmid</keyword>
<evidence type="ECO:0000313" key="6">
    <source>
        <dbReference type="Proteomes" id="UP000305888"/>
    </source>
</evidence>
<sequence>MSTKPTVRTAEVIYAELVRRIVEGVLLPGDALNELPLAEEFGVSRTPVREALQHLSIAGLAERGPRRAFIVRRTDLPMLEDLFEALGEMEALCARLAALRMTAMERHKLSATVQEADAAARAGEALAYSELNARFHADICAGAHNRALDAATQVLRVRTLPWREAQFRAAAARLESSQTEHRGILRAILAEDGEAAHRAMRDHIAASMLVVAGIVAERAREAVD</sequence>
<dbReference type="OrthoDB" id="7620579at2"/>
<evidence type="ECO:0000256" key="3">
    <source>
        <dbReference type="ARBA" id="ARBA00023163"/>
    </source>
</evidence>
<protein>
    <submittedName>
        <fullName evidence="5">GntR family transcriptional regulator</fullName>
    </submittedName>
</protein>
<dbReference type="Gene3D" id="1.20.120.530">
    <property type="entry name" value="GntR ligand-binding domain-like"/>
    <property type="match status" value="1"/>
</dbReference>
<dbReference type="InterPro" id="IPR036388">
    <property type="entry name" value="WH-like_DNA-bd_sf"/>
</dbReference>
<dbReference type="SUPFAM" id="SSF46785">
    <property type="entry name" value="Winged helix' DNA-binding domain"/>
    <property type="match status" value="1"/>
</dbReference>
<dbReference type="EMBL" id="CP040819">
    <property type="protein sequence ID" value="QDL94282.1"/>
    <property type="molecule type" value="Genomic_DNA"/>
</dbReference>
<dbReference type="AlphaFoldDB" id="A0A5B8G4Q0"/>
<keyword evidence="1" id="KW-0805">Transcription regulation</keyword>
<organism evidence="5 6">
    <name type="scientific">Paroceanicella profunda</name>
    <dbReference type="NCBI Taxonomy" id="2579971"/>
    <lineage>
        <taxon>Bacteria</taxon>
        <taxon>Pseudomonadati</taxon>
        <taxon>Pseudomonadota</taxon>
        <taxon>Alphaproteobacteria</taxon>
        <taxon>Rhodobacterales</taxon>
        <taxon>Paracoccaceae</taxon>
        <taxon>Paroceanicella</taxon>
    </lineage>
</organism>
<keyword evidence="6" id="KW-1185">Reference proteome</keyword>
<dbReference type="Pfam" id="PF07729">
    <property type="entry name" value="FCD"/>
    <property type="match status" value="1"/>
</dbReference>
<dbReference type="SMART" id="SM00345">
    <property type="entry name" value="HTH_GNTR"/>
    <property type="match status" value="1"/>
</dbReference>
<dbReference type="PANTHER" id="PTHR43537:SF49">
    <property type="entry name" value="TRANSCRIPTIONAL REGULATORY PROTEIN"/>
    <property type="match status" value="1"/>
</dbReference>